<evidence type="ECO:0008006" key="5">
    <source>
        <dbReference type="Google" id="ProtNLM"/>
    </source>
</evidence>
<dbReference type="PANTHER" id="PTHR12616">
    <property type="entry name" value="VACUOLAR PROTEIN SORTING VPS41"/>
    <property type="match status" value="1"/>
</dbReference>
<comment type="caution">
    <text evidence="3">The sequence shown here is derived from an EMBL/GenBank/DDBJ whole genome shotgun (WGS) entry which is preliminary data.</text>
</comment>
<dbReference type="GO" id="GO:0030897">
    <property type="term" value="C:HOPS complex"/>
    <property type="evidence" value="ECO:0007669"/>
    <property type="project" value="TreeGrafter"/>
</dbReference>
<dbReference type="InterPro" id="IPR011047">
    <property type="entry name" value="Quinoprotein_ADH-like_sf"/>
</dbReference>
<gene>
    <name evidence="3" type="ORF">SAY86_011987</name>
</gene>
<dbReference type="Proteomes" id="UP001346149">
    <property type="component" value="Unassembled WGS sequence"/>
</dbReference>
<dbReference type="PROSITE" id="PS00678">
    <property type="entry name" value="WD_REPEATS_1"/>
    <property type="match status" value="1"/>
</dbReference>
<evidence type="ECO:0000313" key="4">
    <source>
        <dbReference type="Proteomes" id="UP001346149"/>
    </source>
</evidence>
<protein>
    <recommendedName>
        <fullName evidence="5">Transducin family protein / WD-40 repeat family protein</fullName>
    </recommendedName>
</protein>
<organism evidence="3 4">
    <name type="scientific">Trapa natans</name>
    <name type="common">Water chestnut</name>
    <dbReference type="NCBI Taxonomy" id="22666"/>
    <lineage>
        <taxon>Eukaryota</taxon>
        <taxon>Viridiplantae</taxon>
        <taxon>Streptophyta</taxon>
        <taxon>Embryophyta</taxon>
        <taxon>Tracheophyta</taxon>
        <taxon>Spermatophyta</taxon>
        <taxon>Magnoliopsida</taxon>
        <taxon>eudicotyledons</taxon>
        <taxon>Gunneridae</taxon>
        <taxon>Pentapetalae</taxon>
        <taxon>rosids</taxon>
        <taxon>malvids</taxon>
        <taxon>Myrtales</taxon>
        <taxon>Lythraceae</taxon>
        <taxon>Trapa</taxon>
    </lineage>
</organism>
<dbReference type="InterPro" id="IPR045111">
    <property type="entry name" value="Vps41/Vps8"/>
</dbReference>
<feature type="region of interest" description="Disordered" evidence="2">
    <location>
        <begin position="29"/>
        <end position="92"/>
    </location>
</feature>
<dbReference type="GO" id="GO:0034058">
    <property type="term" value="P:endosomal vesicle fusion"/>
    <property type="evidence" value="ECO:0007669"/>
    <property type="project" value="TreeGrafter"/>
</dbReference>
<sequence>MTEKLTVQQQTMELDLDSFLDFHSGVDAVDEDDVNSESFPRRTIDEILSDSLSDSSSSSPSPPPAGSRPPSHIPSSSYPLEDDSVSERPPGYSMKLLLPASVPTSASRQLPPLFGGVRSSAKPGAALAAAAAASRTIPTPHAIAIKSRRAFLASRQLHSTSSLSSSSSNEISFDSSGVPEERIAVHDDKYLLHEENDDGDDYSFDLVHASSISTTSSCIAVINAEDSSLVDTFTPIPAGSVLVSSENGPEVGGDEEEEGVFGDSEGKDLEIAELVEERIGLQESNKMNEKKPEMMKPLYLAEQAERRQASTALHSEDGAAVQPMRLEGVLAVHGNYIDVGMSRGIIILLPSKYSPHQPDNIDMKMMTLGLQIDRSYAAVTLSFNQQGDLLLAGYDDGHIMVWDVQEDQLQKLLLESIQLQSYMHFFLGQDSHVAHQFKAVTEDNNGLMLLH</sequence>
<proteinExistence type="predicted"/>
<dbReference type="SUPFAM" id="SSF50998">
    <property type="entry name" value="Quinoprotein alcohol dehydrogenase-like"/>
    <property type="match status" value="1"/>
</dbReference>
<dbReference type="PANTHER" id="PTHR12616:SF8">
    <property type="entry name" value="VACUOLAR PROTEIN SORTING-ASSOCIATED PROTEIN 8 HOMOLOG"/>
    <property type="match status" value="1"/>
</dbReference>
<accession>A0AAN7LRG0</accession>
<dbReference type="InterPro" id="IPR019775">
    <property type="entry name" value="WD40_repeat_CS"/>
</dbReference>
<dbReference type="GO" id="GO:0006623">
    <property type="term" value="P:protein targeting to vacuole"/>
    <property type="evidence" value="ECO:0007669"/>
    <property type="project" value="InterPro"/>
</dbReference>
<name>A0AAN7LRG0_TRANT</name>
<feature type="compositionally biased region" description="Low complexity" evidence="2">
    <location>
        <begin position="49"/>
        <end position="59"/>
    </location>
</feature>
<dbReference type="PROSITE" id="PS50082">
    <property type="entry name" value="WD_REPEATS_2"/>
    <property type="match status" value="1"/>
</dbReference>
<keyword evidence="4" id="KW-1185">Reference proteome</keyword>
<feature type="repeat" description="WD" evidence="1">
    <location>
        <begin position="380"/>
        <end position="412"/>
    </location>
</feature>
<dbReference type="EMBL" id="JAXQNO010000007">
    <property type="protein sequence ID" value="KAK4793993.1"/>
    <property type="molecule type" value="Genomic_DNA"/>
</dbReference>
<dbReference type="AlphaFoldDB" id="A0AAN7LRG0"/>
<evidence type="ECO:0000256" key="1">
    <source>
        <dbReference type="PROSITE-ProRule" id="PRU00221"/>
    </source>
</evidence>
<keyword evidence="1" id="KW-0853">WD repeat</keyword>
<reference evidence="3 4" key="1">
    <citation type="journal article" date="2023" name="Hortic Res">
        <title>Pangenome of water caltrop reveals structural variations and asymmetric subgenome divergence after allopolyploidization.</title>
        <authorList>
            <person name="Zhang X."/>
            <person name="Chen Y."/>
            <person name="Wang L."/>
            <person name="Yuan Y."/>
            <person name="Fang M."/>
            <person name="Shi L."/>
            <person name="Lu R."/>
            <person name="Comes H.P."/>
            <person name="Ma Y."/>
            <person name="Chen Y."/>
            <person name="Huang G."/>
            <person name="Zhou Y."/>
            <person name="Zheng Z."/>
            <person name="Qiu Y."/>
        </authorList>
    </citation>
    <scope>NUCLEOTIDE SEQUENCE [LARGE SCALE GENOMIC DNA]</scope>
    <source>
        <strain evidence="3">F231</strain>
    </source>
</reference>
<dbReference type="InterPro" id="IPR001680">
    <property type="entry name" value="WD40_rpt"/>
</dbReference>
<evidence type="ECO:0000256" key="2">
    <source>
        <dbReference type="SAM" id="MobiDB-lite"/>
    </source>
</evidence>
<dbReference type="GO" id="GO:0005770">
    <property type="term" value="C:late endosome"/>
    <property type="evidence" value="ECO:0007669"/>
    <property type="project" value="TreeGrafter"/>
</dbReference>
<evidence type="ECO:0000313" key="3">
    <source>
        <dbReference type="EMBL" id="KAK4793993.1"/>
    </source>
</evidence>